<name>A0A8K0PCE1_LADFU</name>
<dbReference type="EMBL" id="KZ309806">
    <property type="protein sequence ID" value="KAG8239688.1"/>
    <property type="molecule type" value="Genomic_DNA"/>
</dbReference>
<dbReference type="Proteomes" id="UP000792457">
    <property type="component" value="Unassembled WGS sequence"/>
</dbReference>
<reference evidence="1" key="2">
    <citation type="submission" date="2017-10" db="EMBL/GenBank/DDBJ databases">
        <title>Ladona fulva Genome sequencing and assembly.</title>
        <authorList>
            <person name="Murali S."/>
            <person name="Richards S."/>
            <person name="Bandaranaike D."/>
            <person name="Bellair M."/>
            <person name="Blankenburg K."/>
            <person name="Chao H."/>
            <person name="Dinh H."/>
            <person name="Doddapaneni H."/>
            <person name="Dugan-Rocha S."/>
            <person name="Elkadiri S."/>
            <person name="Gnanaolivu R."/>
            <person name="Hernandez B."/>
            <person name="Skinner E."/>
            <person name="Javaid M."/>
            <person name="Lee S."/>
            <person name="Li M."/>
            <person name="Ming W."/>
            <person name="Munidasa M."/>
            <person name="Muniz J."/>
            <person name="Nguyen L."/>
            <person name="Hughes D."/>
            <person name="Osuji N."/>
            <person name="Pu L.-L."/>
            <person name="Puazo M."/>
            <person name="Qu C."/>
            <person name="Quiroz J."/>
            <person name="Raj R."/>
            <person name="Weissenberger G."/>
            <person name="Xin Y."/>
            <person name="Zou X."/>
            <person name="Han Y."/>
            <person name="Worley K."/>
            <person name="Muzny D."/>
            <person name="Gibbs R."/>
        </authorList>
    </citation>
    <scope>NUCLEOTIDE SEQUENCE</scope>
    <source>
        <strain evidence="1">Sampled in the wild</strain>
    </source>
</reference>
<reference evidence="1" key="1">
    <citation type="submission" date="2013-04" db="EMBL/GenBank/DDBJ databases">
        <authorList>
            <person name="Qu J."/>
            <person name="Murali S.C."/>
            <person name="Bandaranaike D."/>
            <person name="Bellair M."/>
            <person name="Blankenburg K."/>
            <person name="Chao H."/>
            <person name="Dinh H."/>
            <person name="Doddapaneni H."/>
            <person name="Downs B."/>
            <person name="Dugan-Rocha S."/>
            <person name="Elkadiri S."/>
            <person name="Gnanaolivu R.D."/>
            <person name="Hernandez B."/>
            <person name="Javaid M."/>
            <person name="Jayaseelan J.C."/>
            <person name="Lee S."/>
            <person name="Li M."/>
            <person name="Ming W."/>
            <person name="Munidasa M."/>
            <person name="Muniz J."/>
            <person name="Nguyen L."/>
            <person name="Ongeri F."/>
            <person name="Osuji N."/>
            <person name="Pu L.-L."/>
            <person name="Puazo M."/>
            <person name="Qu C."/>
            <person name="Quiroz J."/>
            <person name="Raj R."/>
            <person name="Weissenberger G."/>
            <person name="Xin Y."/>
            <person name="Zou X."/>
            <person name="Han Y."/>
            <person name="Richards S."/>
            <person name="Worley K."/>
            <person name="Muzny D."/>
            <person name="Gibbs R."/>
        </authorList>
    </citation>
    <scope>NUCLEOTIDE SEQUENCE</scope>
    <source>
        <strain evidence="1">Sampled in the wild</strain>
    </source>
</reference>
<keyword evidence="2" id="KW-1185">Reference proteome</keyword>
<proteinExistence type="predicted"/>
<comment type="caution">
    <text evidence="1">The sequence shown here is derived from an EMBL/GenBank/DDBJ whole genome shotgun (WGS) entry which is preliminary data.</text>
</comment>
<dbReference type="AlphaFoldDB" id="A0A8K0PCE1"/>
<evidence type="ECO:0000313" key="1">
    <source>
        <dbReference type="EMBL" id="KAG8239688.1"/>
    </source>
</evidence>
<protein>
    <submittedName>
        <fullName evidence="1">Uncharacterized protein</fullName>
    </submittedName>
</protein>
<evidence type="ECO:0000313" key="2">
    <source>
        <dbReference type="Proteomes" id="UP000792457"/>
    </source>
</evidence>
<organism evidence="1 2">
    <name type="scientific">Ladona fulva</name>
    <name type="common">Scarce chaser dragonfly</name>
    <name type="synonym">Libellula fulva</name>
    <dbReference type="NCBI Taxonomy" id="123851"/>
    <lineage>
        <taxon>Eukaryota</taxon>
        <taxon>Metazoa</taxon>
        <taxon>Ecdysozoa</taxon>
        <taxon>Arthropoda</taxon>
        <taxon>Hexapoda</taxon>
        <taxon>Insecta</taxon>
        <taxon>Pterygota</taxon>
        <taxon>Palaeoptera</taxon>
        <taxon>Odonata</taxon>
        <taxon>Epiprocta</taxon>
        <taxon>Anisoptera</taxon>
        <taxon>Libelluloidea</taxon>
        <taxon>Libellulidae</taxon>
        <taxon>Ladona</taxon>
    </lineage>
</organism>
<sequence>MIKYGGEQPTLLIHQLIEEIWESEQMPEEWSLAIICPIQNKKAYADDVDMISKRLKDLEEGLERLEKEAEKV</sequence>
<gene>
    <name evidence="1" type="ORF">J437_LFUL016318</name>
</gene>
<accession>A0A8K0PCE1</accession>
<dbReference type="OrthoDB" id="6771547at2759"/>